<proteinExistence type="predicted"/>
<evidence type="ECO:0000313" key="2">
    <source>
        <dbReference type="EMBL" id="TKI70101.1"/>
    </source>
</evidence>
<keyword evidence="1" id="KW-0732">Signal</keyword>
<evidence type="ECO:0000313" key="3">
    <source>
        <dbReference type="Proteomes" id="UP000308744"/>
    </source>
</evidence>
<sequence>MKKLFYVGALSALLLTACGEEKAAPKEEAPASEQAEVKEEPVTMETLKWQEEIKKLATNSDTASDKFYALEKFLIAYEPTETEVKEFSTYILNDYKSGNYLSEIRNHERMLANILKSYFVEKNSDGALKDFAFDYFQNMKYTYRGVDTVDSEAVKSNEEQMNKAIKEIK</sequence>
<keyword evidence="3" id="KW-1185">Reference proteome</keyword>
<comment type="caution">
    <text evidence="2">The sequence shown here is derived from an EMBL/GenBank/DDBJ whole genome shotgun (WGS) entry which is preliminary data.</text>
</comment>
<dbReference type="PROSITE" id="PS51257">
    <property type="entry name" value="PROKAR_LIPOPROTEIN"/>
    <property type="match status" value="1"/>
</dbReference>
<dbReference type="RefSeq" id="WP_107893871.1">
    <property type="nucleotide sequence ID" value="NZ_PYWM01000001.1"/>
</dbReference>
<accession>A0A4U2ZAM7</accession>
<gene>
    <name evidence="2" type="ORF">FC756_08320</name>
</gene>
<feature type="signal peptide" evidence="1">
    <location>
        <begin position="1"/>
        <end position="23"/>
    </location>
</feature>
<organism evidence="2 3">
    <name type="scientific">Lysinibacillus mangiferihumi</name>
    <dbReference type="NCBI Taxonomy" id="1130819"/>
    <lineage>
        <taxon>Bacteria</taxon>
        <taxon>Bacillati</taxon>
        <taxon>Bacillota</taxon>
        <taxon>Bacilli</taxon>
        <taxon>Bacillales</taxon>
        <taxon>Bacillaceae</taxon>
        <taxon>Lysinibacillus</taxon>
    </lineage>
</organism>
<feature type="chain" id="PRO_5020499486" evidence="1">
    <location>
        <begin position="24"/>
        <end position="169"/>
    </location>
</feature>
<name>A0A4U2ZAM7_9BACI</name>
<reference evidence="2 3" key="1">
    <citation type="submission" date="2019-04" db="EMBL/GenBank/DDBJ databases">
        <title>Lysinibacillus genome sequencing.</title>
        <authorList>
            <person name="Dunlap C."/>
        </authorList>
    </citation>
    <scope>NUCLEOTIDE SEQUENCE [LARGE SCALE GENOMIC DNA]</scope>
    <source>
        <strain evidence="2 3">CCTCC AB 2010389</strain>
    </source>
</reference>
<dbReference type="Proteomes" id="UP000308744">
    <property type="component" value="Unassembled WGS sequence"/>
</dbReference>
<evidence type="ECO:0000256" key="1">
    <source>
        <dbReference type="SAM" id="SignalP"/>
    </source>
</evidence>
<protein>
    <submittedName>
        <fullName evidence="2">Uncharacterized protein</fullName>
    </submittedName>
</protein>
<dbReference type="AlphaFoldDB" id="A0A4U2ZAM7"/>
<dbReference type="EMBL" id="SZPU01000022">
    <property type="protein sequence ID" value="TKI70101.1"/>
    <property type="molecule type" value="Genomic_DNA"/>
</dbReference>